<evidence type="ECO:0000313" key="2">
    <source>
        <dbReference type="Proteomes" id="UP000065261"/>
    </source>
</evidence>
<name>A0A0U2ITF3_9GAMM</name>
<evidence type="ECO:0000313" key="1">
    <source>
        <dbReference type="EMBL" id="ALS34943.1"/>
    </source>
</evidence>
<accession>A0A0U2ITF3</accession>
<proteinExistence type="predicted"/>
<protein>
    <submittedName>
        <fullName evidence="1">Uncharacterized protein</fullName>
    </submittedName>
</protein>
<dbReference type="KEGG" id="ptn:PTRA_b0466"/>
<sequence>MAEKKSSNIKGLTRFSKTELFDANALTKNTQIEITVKSFPDHYIAT</sequence>
<dbReference type="Proteomes" id="UP000065261">
    <property type="component" value="Chromosome II"/>
</dbReference>
<dbReference type="PATRIC" id="fig|1315283.4.peg.3532"/>
<reference evidence="1 2" key="1">
    <citation type="submission" date="2015-03" db="EMBL/GenBank/DDBJ databases">
        <authorList>
            <person name="Murphy D."/>
        </authorList>
    </citation>
    <scope>NUCLEOTIDE SEQUENCE [LARGE SCALE GENOMIC DNA]</scope>
    <source>
        <strain evidence="1 2">KMM 520</strain>
    </source>
</reference>
<organism evidence="1">
    <name type="scientific">Pseudoalteromonas translucida KMM 520</name>
    <dbReference type="NCBI Taxonomy" id="1315283"/>
    <lineage>
        <taxon>Bacteria</taxon>
        <taxon>Pseudomonadati</taxon>
        <taxon>Pseudomonadota</taxon>
        <taxon>Gammaproteobacteria</taxon>
        <taxon>Alteromonadales</taxon>
        <taxon>Pseudoalteromonadaceae</taxon>
        <taxon>Pseudoalteromonas</taxon>
    </lineage>
</organism>
<gene>
    <name evidence="1" type="ORF">PTRA_b0466</name>
</gene>
<dbReference type="AlphaFoldDB" id="A0A0U2ITF3"/>
<dbReference type="EMBL" id="CP011035">
    <property type="protein sequence ID" value="ALS34943.1"/>
    <property type="molecule type" value="Genomic_DNA"/>
</dbReference>